<protein>
    <recommendedName>
        <fullName evidence="3">DUF3231 family protein</fullName>
    </recommendedName>
</protein>
<evidence type="ECO:0000313" key="2">
    <source>
        <dbReference type="Proteomes" id="UP000216052"/>
    </source>
</evidence>
<sequence length="334" mass="37397">MDEKNLRLTSTEVGCLWLGYMNDSMAVCTLQYFLEKAKDKDIRPIIEFALSLSEKHMQAIAKIFKNEEMAIPVGYTETDVDVKAPPLFSDVFYLRYLKHLSGAGMKAYILGLSQAVRSDVRKYFGDCIDSSQELNEQVTQALLTKGLYIRAPYIPIPKQVQFVESPTFMGTIFGKNRPLHAMELIHLTANISTNAMGRVVLIGFAQVARTHDVREYFVRGQEIARKHIEVFSSFMKNDDLSAPATWDSEAMDSTIAPFSDKLMMQQITSLIAISMANYGAALGASTRVDVAGEYIRLMTEIAAFGEDGAQLMIKHGWLEQPPQAADRKELALSR</sequence>
<dbReference type="InterPro" id="IPR021617">
    <property type="entry name" value="DUF3231"/>
</dbReference>
<name>A0ABZ3J2H9_SPOA4</name>
<dbReference type="EMBL" id="CP155571">
    <property type="protein sequence ID" value="XFO72283.1"/>
    <property type="molecule type" value="Genomic_DNA"/>
</dbReference>
<gene>
    <name evidence="1" type="ORF">SPACI_023290</name>
</gene>
<dbReference type="Proteomes" id="UP000216052">
    <property type="component" value="Chromosome"/>
</dbReference>
<proteinExistence type="predicted"/>
<organism evidence="1 2">
    <name type="scientific">Sporomusa acidovorans (strain ATCC 49682 / DSM 3132 / Mol)</name>
    <dbReference type="NCBI Taxonomy" id="1123286"/>
    <lineage>
        <taxon>Bacteria</taxon>
        <taxon>Bacillati</taxon>
        <taxon>Bacillota</taxon>
        <taxon>Negativicutes</taxon>
        <taxon>Selenomonadales</taxon>
        <taxon>Sporomusaceae</taxon>
        <taxon>Sporomusa</taxon>
    </lineage>
</organism>
<dbReference type="Pfam" id="PF11553">
    <property type="entry name" value="DUF3231"/>
    <property type="match status" value="2"/>
</dbReference>
<dbReference type="RefSeq" id="WP_093795560.1">
    <property type="nucleotide sequence ID" value="NZ_CP155571.1"/>
</dbReference>
<dbReference type="Gene3D" id="1.20.1260.10">
    <property type="match status" value="2"/>
</dbReference>
<accession>A0ABZ3J2H9</accession>
<dbReference type="InterPro" id="IPR012347">
    <property type="entry name" value="Ferritin-like"/>
</dbReference>
<reference evidence="1" key="1">
    <citation type="submission" date="2024-05" db="EMBL/GenBank/DDBJ databases">
        <title>Isolation and characterization of Sporomusa carbonis sp. nov., a carboxydotrophic hydrogenogen in the genus of Sporomusa isolated from a charcoal burning pile.</title>
        <authorList>
            <person name="Boeer T."/>
            <person name="Rosenbaum F."/>
            <person name="Eysell L."/>
            <person name="Mueller V."/>
            <person name="Daniel R."/>
            <person name="Poehlein A."/>
        </authorList>
    </citation>
    <scope>NUCLEOTIDE SEQUENCE [LARGE SCALE GENOMIC DNA]</scope>
    <source>
        <strain evidence="1">DSM 3132</strain>
    </source>
</reference>
<evidence type="ECO:0008006" key="3">
    <source>
        <dbReference type="Google" id="ProtNLM"/>
    </source>
</evidence>
<keyword evidence="2" id="KW-1185">Reference proteome</keyword>
<evidence type="ECO:0000313" key="1">
    <source>
        <dbReference type="EMBL" id="XFO72283.1"/>
    </source>
</evidence>